<name>A0A0B7AT18_9EUPU</name>
<dbReference type="AlphaFoldDB" id="A0A0B7AT18"/>
<organism evidence="1">
    <name type="scientific">Arion vulgaris</name>
    <dbReference type="NCBI Taxonomy" id="1028688"/>
    <lineage>
        <taxon>Eukaryota</taxon>
        <taxon>Metazoa</taxon>
        <taxon>Spiralia</taxon>
        <taxon>Lophotrochozoa</taxon>
        <taxon>Mollusca</taxon>
        <taxon>Gastropoda</taxon>
        <taxon>Heterobranchia</taxon>
        <taxon>Euthyneura</taxon>
        <taxon>Panpulmonata</taxon>
        <taxon>Eupulmonata</taxon>
        <taxon>Stylommatophora</taxon>
        <taxon>Helicina</taxon>
        <taxon>Arionoidea</taxon>
        <taxon>Arionidae</taxon>
        <taxon>Arion</taxon>
    </lineage>
</organism>
<evidence type="ECO:0000313" key="1">
    <source>
        <dbReference type="EMBL" id="CEK83116.1"/>
    </source>
</evidence>
<reference evidence="1" key="1">
    <citation type="submission" date="2014-12" db="EMBL/GenBank/DDBJ databases">
        <title>Insight into the proteome of Arion vulgaris.</title>
        <authorList>
            <person name="Aradska J."/>
            <person name="Bulat T."/>
            <person name="Smidak R."/>
            <person name="Sarate P."/>
            <person name="Gangsoo J."/>
            <person name="Sialana F."/>
            <person name="Bilban M."/>
            <person name="Lubec G."/>
        </authorList>
    </citation>
    <scope>NUCLEOTIDE SEQUENCE</scope>
    <source>
        <tissue evidence="1">Skin</tissue>
    </source>
</reference>
<protein>
    <submittedName>
        <fullName evidence="1">Uncharacterized protein</fullName>
    </submittedName>
</protein>
<accession>A0A0B7AT18</accession>
<sequence length="55" mass="6717">MYVDQWFEMFQVAQQNDVSNCSTKCFKLSNKMMMILLRDSQRFTQSLHKTVDHYY</sequence>
<dbReference type="EMBL" id="HACG01036251">
    <property type="protein sequence ID" value="CEK83116.1"/>
    <property type="molecule type" value="Transcribed_RNA"/>
</dbReference>
<proteinExistence type="predicted"/>
<gene>
    <name evidence="1" type="primary">ORF135280</name>
</gene>